<feature type="compositionally biased region" description="Acidic residues" evidence="1">
    <location>
        <begin position="99"/>
        <end position="112"/>
    </location>
</feature>
<evidence type="ECO:0000256" key="1">
    <source>
        <dbReference type="SAM" id="MobiDB-lite"/>
    </source>
</evidence>
<gene>
    <name evidence="2" type="ORF">SAY86_011477</name>
</gene>
<name>A0AAN7LM92_TRANT</name>
<protein>
    <submittedName>
        <fullName evidence="2">Uncharacterized protein</fullName>
    </submittedName>
</protein>
<organism evidence="2 3">
    <name type="scientific">Trapa natans</name>
    <name type="common">Water chestnut</name>
    <dbReference type="NCBI Taxonomy" id="22666"/>
    <lineage>
        <taxon>Eukaryota</taxon>
        <taxon>Viridiplantae</taxon>
        <taxon>Streptophyta</taxon>
        <taxon>Embryophyta</taxon>
        <taxon>Tracheophyta</taxon>
        <taxon>Spermatophyta</taxon>
        <taxon>Magnoliopsida</taxon>
        <taxon>eudicotyledons</taxon>
        <taxon>Gunneridae</taxon>
        <taxon>Pentapetalae</taxon>
        <taxon>rosids</taxon>
        <taxon>malvids</taxon>
        <taxon>Myrtales</taxon>
        <taxon>Lythraceae</taxon>
        <taxon>Trapa</taxon>
    </lineage>
</organism>
<proteinExistence type="predicted"/>
<comment type="caution">
    <text evidence="2">The sequence shown here is derived from an EMBL/GenBank/DDBJ whole genome shotgun (WGS) entry which is preliminary data.</text>
</comment>
<feature type="compositionally biased region" description="Basic and acidic residues" evidence="1">
    <location>
        <begin position="79"/>
        <end position="95"/>
    </location>
</feature>
<dbReference type="Proteomes" id="UP001346149">
    <property type="component" value="Unassembled WGS sequence"/>
</dbReference>
<reference evidence="2 3" key="1">
    <citation type="journal article" date="2023" name="Hortic Res">
        <title>Pangenome of water caltrop reveals structural variations and asymmetric subgenome divergence after allopolyploidization.</title>
        <authorList>
            <person name="Zhang X."/>
            <person name="Chen Y."/>
            <person name="Wang L."/>
            <person name="Yuan Y."/>
            <person name="Fang M."/>
            <person name="Shi L."/>
            <person name="Lu R."/>
            <person name="Comes H.P."/>
            <person name="Ma Y."/>
            <person name="Chen Y."/>
            <person name="Huang G."/>
            <person name="Zhou Y."/>
            <person name="Zheng Z."/>
            <person name="Qiu Y."/>
        </authorList>
    </citation>
    <scope>NUCLEOTIDE SEQUENCE [LARGE SCALE GENOMIC DNA]</scope>
    <source>
        <strain evidence="2">F231</strain>
    </source>
</reference>
<evidence type="ECO:0000313" key="2">
    <source>
        <dbReference type="EMBL" id="KAK4787644.1"/>
    </source>
</evidence>
<dbReference type="EMBL" id="JAXQNO010000012">
    <property type="protein sequence ID" value="KAK4787644.1"/>
    <property type="molecule type" value="Genomic_DNA"/>
</dbReference>
<accession>A0AAN7LM92</accession>
<dbReference type="AlphaFoldDB" id="A0AAN7LM92"/>
<sequence>MTRGTGGDNRAFRAREPEGQNLNMRAKSIAETNPALKMSMSTATTPHGALRKRAATEEGDDCEEIGRWILVFSFTNWSNEDRSEGPEMRGSREKWASFYEEEEEDRDGDDEH</sequence>
<evidence type="ECO:0000313" key="3">
    <source>
        <dbReference type="Proteomes" id="UP001346149"/>
    </source>
</evidence>
<feature type="region of interest" description="Disordered" evidence="1">
    <location>
        <begin position="1"/>
        <end position="60"/>
    </location>
</feature>
<feature type="region of interest" description="Disordered" evidence="1">
    <location>
        <begin position="78"/>
        <end position="112"/>
    </location>
</feature>
<keyword evidence="3" id="KW-1185">Reference proteome</keyword>